<feature type="compositionally biased region" description="Acidic residues" evidence="9">
    <location>
        <begin position="227"/>
        <end position="237"/>
    </location>
</feature>
<dbReference type="InterPro" id="IPR013766">
    <property type="entry name" value="Thioredoxin_domain"/>
</dbReference>
<dbReference type="GO" id="GO:0005789">
    <property type="term" value="C:endoplasmic reticulum membrane"/>
    <property type="evidence" value="ECO:0007669"/>
    <property type="project" value="UniProtKB-SubCell"/>
</dbReference>
<dbReference type="Proteomes" id="UP000076420">
    <property type="component" value="Unassembled WGS sequence"/>
</dbReference>
<dbReference type="VEuPathDB" id="VectorBase:BGLAX_040890"/>
<dbReference type="EnsemblMetazoa" id="BGLB000210-RB">
    <property type="protein sequence ID" value="BGLB000210-PB"/>
    <property type="gene ID" value="BGLB000210"/>
</dbReference>
<evidence type="ECO:0000256" key="6">
    <source>
        <dbReference type="ARBA" id="ARBA00022989"/>
    </source>
</evidence>
<keyword evidence="16" id="KW-1185">Reference proteome</keyword>
<accession>A0A182YU61</accession>
<keyword evidence="7" id="KW-1015">Disulfide bond</keyword>
<feature type="compositionally biased region" description="Polar residues" evidence="9">
    <location>
        <begin position="256"/>
        <end position="265"/>
    </location>
</feature>
<keyword evidence="4" id="KW-0256">Endoplasmic reticulum</keyword>
<feature type="compositionally biased region" description="Basic and acidic residues" evidence="9">
    <location>
        <begin position="238"/>
        <end position="248"/>
    </location>
</feature>
<dbReference type="PANTHER" id="PTHR46107">
    <property type="entry name" value="DUMPY: SHORTER THAN WILD-TYPE"/>
    <property type="match status" value="1"/>
</dbReference>
<keyword evidence="3 11" id="KW-0732">Signal</keyword>
<dbReference type="OrthoDB" id="7869097at2759"/>
<dbReference type="Gene3D" id="3.40.30.10">
    <property type="entry name" value="Glutaredoxin"/>
    <property type="match status" value="1"/>
</dbReference>
<keyword evidence="10" id="KW-0812">Transmembrane</keyword>
<dbReference type="RefSeq" id="XP_013089368.2">
    <property type="nucleotide sequence ID" value="XM_013233914.2"/>
</dbReference>
<evidence type="ECO:0000313" key="16">
    <source>
        <dbReference type="Proteomes" id="UP001165740"/>
    </source>
</evidence>
<feature type="transmembrane region" description="Helical" evidence="10">
    <location>
        <begin position="178"/>
        <end position="201"/>
    </location>
</feature>
<keyword evidence="8" id="KW-0676">Redox-active center</keyword>
<dbReference type="EnsemblMetazoa" id="BGLB000210-RA">
    <property type="protein sequence ID" value="BGLB000210-PA"/>
    <property type="gene ID" value="BGLB000210"/>
</dbReference>
<feature type="compositionally biased region" description="Basic and acidic residues" evidence="9">
    <location>
        <begin position="267"/>
        <end position="278"/>
    </location>
</feature>
<keyword evidence="5" id="KW-0249">Electron transport</keyword>
<organism evidence="14 15">
    <name type="scientific">Biomphalaria glabrata</name>
    <name type="common">Bloodfluke planorb</name>
    <name type="synonym">Freshwater snail</name>
    <dbReference type="NCBI Taxonomy" id="6526"/>
    <lineage>
        <taxon>Eukaryota</taxon>
        <taxon>Metazoa</taxon>
        <taxon>Spiralia</taxon>
        <taxon>Lophotrochozoa</taxon>
        <taxon>Mollusca</taxon>
        <taxon>Gastropoda</taxon>
        <taxon>Heterobranchia</taxon>
        <taxon>Euthyneura</taxon>
        <taxon>Panpulmonata</taxon>
        <taxon>Hygrophila</taxon>
        <taxon>Lymnaeoidea</taxon>
        <taxon>Planorbidae</taxon>
        <taxon>Biomphalaria</taxon>
    </lineage>
</organism>
<dbReference type="InterPro" id="IPR052454">
    <property type="entry name" value="TMX_domain-containing"/>
</dbReference>
<evidence type="ECO:0000256" key="4">
    <source>
        <dbReference type="ARBA" id="ARBA00022824"/>
    </source>
</evidence>
<evidence type="ECO:0000256" key="5">
    <source>
        <dbReference type="ARBA" id="ARBA00022982"/>
    </source>
</evidence>
<evidence type="ECO:0000259" key="12">
    <source>
        <dbReference type="PROSITE" id="PS51352"/>
    </source>
</evidence>
<keyword evidence="2" id="KW-0813">Transport</keyword>
<evidence type="ECO:0000256" key="11">
    <source>
        <dbReference type="SAM" id="SignalP"/>
    </source>
</evidence>
<gene>
    <name evidence="14" type="primary">106073380</name>
</gene>
<evidence type="ECO:0000256" key="2">
    <source>
        <dbReference type="ARBA" id="ARBA00022448"/>
    </source>
</evidence>
<evidence type="ECO:0000256" key="9">
    <source>
        <dbReference type="SAM" id="MobiDB-lite"/>
    </source>
</evidence>
<reference evidence="14" key="4">
    <citation type="submission" date="2021-01" db="UniProtKB">
        <authorList>
            <consortium name="EnsemblMetazoa"/>
        </authorList>
    </citation>
    <scope>IDENTIFICATION</scope>
    <source>
        <strain evidence="14">BB02</strain>
    </source>
</reference>
<dbReference type="KEGG" id="bgt:106073380"/>
<dbReference type="Pfam" id="PF00085">
    <property type="entry name" value="Thioredoxin"/>
    <property type="match status" value="1"/>
</dbReference>
<dbReference type="SUPFAM" id="SSF52833">
    <property type="entry name" value="Thioredoxin-like"/>
    <property type="match status" value="1"/>
</dbReference>
<dbReference type="Proteomes" id="UP001165740">
    <property type="component" value="Chromosome 3"/>
</dbReference>
<feature type="domain" description="Thioredoxin" evidence="12">
    <location>
        <begin position="12"/>
        <end position="132"/>
    </location>
</feature>
<proteinExistence type="predicted"/>
<comment type="subcellular location">
    <subcellularLocation>
        <location evidence="1">Endoplasmic reticulum membrane</location>
        <topology evidence="1">Single-pass membrane protein</topology>
    </subcellularLocation>
</comment>
<dbReference type="VEuPathDB" id="VectorBase:BGLB000210"/>
<dbReference type="AlphaFoldDB" id="A0A182YU61"/>
<reference evidence="13" key="1">
    <citation type="journal article" date="2004" name="J. Parasitol.">
        <title>The mitochondrial genome of Biomphalaria glabrata (Gastropoda: Basommatophora), intermediate host of Schistosoma mansoni.</title>
        <authorList>
            <person name="DeJong R.J."/>
            <person name="Emery A.M."/>
            <person name="Adema C.M."/>
        </authorList>
    </citation>
    <scope>NUCLEOTIDE SEQUENCE</scope>
    <source>
        <strain evidence="13">BB02</strain>
    </source>
</reference>
<evidence type="ECO:0000313" key="15">
    <source>
        <dbReference type="Proteomes" id="UP000076420"/>
    </source>
</evidence>
<protein>
    <recommendedName>
        <fullName evidence="12">Thioredoxin domain-containing protein</fullName>
    </recommendedName>
</protein>
<dbReference type="InterPro" id="IPR036249">
    <property type="entry name" value="Thioredoxin-like_sf"/>
</dbReference>
<dbReference type="PROSITE" id="PS51352">
    <property type="entry name" value="THIOREDOXIN_2"/>
    <property type="match status" value="1"/>
</dbReference>
<dbReference type="STRING" id="6526.A0A182YU61"/>
<evidence type="ECO:0000313" key="14">
    <source>
        <dbReference type="EnsemblMetazoa" id="BGLB000210-PB"/>
    </source>
</evidence>
<name>A0A182YU61_BIOGL</name>
<sequence>MISINCYLVSFLYLLHLLANVSSQSYKTKEPIKITDSNWTNVLEGEWMVEFMAPWCPACKSFKDVWTEFAGWGYDLDITVGVIDVTENPGLSGRFLVTSLPTLYHIKDGNFRIYQGGRKTTDLISLIDEKKWNAIEPVAWYRNPNSIQMGVLGNFFTAAMFIRGIYNTMTDVYGIPEWLCYVIFAILTIIIGLILGLLLVLCCDNFFPAKYIPLPPERLAHKPKDDPTDDDDIIDDTVEQKQTKKTSLDSKGPSELSGSASQVASDSEVRKRTQKAKE</sequence>
<evidence type="ECO:0000256" key="8">
    <source>
        <dbReference type="ARBA" id="ARBA00023284"/>
    </source>
</evidence>
<feature type="transmembrane region" description="Helical" evidence="10">
    <location>
        <begin position="147"/>
        <end position="166"/>
    </location>
</feature>
<evidence type="ECO:0000256" key="7">
    <source>
        <dbReference type="ARBA" id="ARBA00023157"/>
    </source>
</evidence>
<dbReference type="PANTHER" id="PTHR46107:SF3">
    <property type="entry name" value="THIOREDOXIN DOMAIN-CONTAINING PROTEIN"/>
    <property type="match status" value="1"/>
</dbReference>
<dbReference type="GO" id="GO:0015036">
    <property type="term" value="F:disulfide oxidoreductase activity"/>
    <property type="evidence" value="ECO:0007669"/>
    <property type="project" value="TreeGrafter"/>
</dbReference>
<evidence type="ECO:0000256" key="10">
    <source>
        <dbReference type="SAM" id="Phobius"/>
    </source>
</evidence>
<evidence type="ECO:0000256" key="3">
    <source>
        <dbReference type="ARBA" id="ARBA00022729"/>
    </source>
</evidence>
<reference evidence="13" key="3">
    <citation type="submission" date="2016-10" db="UniProtKB">
        <authorList>
            <consortium name="VectorBase"/>
        </authorList>
    </citation>
    <scope>IDENTIFICATION</scope>
    <source>
        <strain evidence="13">BB02</strain>
    </source>
</reference>
<feature type="region of interest" description="Disordered" evidence="9">
    <location>
        <begin position="218"/>
        <end position="278"/>
    </location>
</feature>
<feature type="signal peptide" evidence="11">
    <location>
        <begin position="1"/>
        <end position="23"/>
    </location>
</feature>
<feature type="chain" id="PRO_5014534557" description="Thioredoxin domain-containing protein" evidence="11">
    <location>
        <begin position="24"/>
        <end position="278"/>
    </location>
</feature>
<reference evidence="13" key="2">
    <citation type="submission" date="2013-03" db="EMBL/GenBank/DDBJ databases">
        <title>Sequence assembly of the Biomphalaria glabrata genome version 4.3.</title>
        <authorList>
            <person name="Warren W."/>
            <person name="Wilson R.K."/>
            <person name="Hillier L.W."/>
            <person name="Minx P."/>
        </authorList>
    </citation>
    <scope>NUCLEOTIDE SEQUENCE</scope>
    <source>
        <strain evidence="13">BB02</strain>
    </source>
</reference>
<keyword evidence="6 10" id="KW-1133">Transmembrane helix</keyword>
<keyword evidence="10" id="KW-0472">Membrane</keyword>
<evidence type="ECO:0000256" key="1">
    <source>
        <dbReference type="ARBA" id="ARBA00004389"/>
    </source>
</evidence>
<evidence type="ECO:0000313" key="13">
    <source>
        <dbReference type="EnsemblMetazoa" id="BGLB000210-PA"/>
    </source>
</evidence>